<comment type="caution">
    <text evidence="1">The sequence shown here is derived from an EMBL/GenBank/DDBJ whole genome shotgun (WGS) entry which is preliminary data.</text>
</comment>
<sequence>MSSKLSMEFDSGNVTIAKDDWDRAVAEANDQDFERLRNFLLKTVASDTSVKITYADGVFASIDRKDELDAVIADAERVRAENAPE</sequence>
<dbReference type="RefSeq" id="WP_144816926.1">
    <property type="nucleotide sequence ID" value="NZ_VLKP01000016.1"/>
</dbReference>
<dbReference type="AlphaFoldDB" id="A0A562LGH9"/>
<reference evidence="1 2" key="1">
    <citation type="journal article" date="2015" name="Stand. Genomic Sci.">
        <title>Genomic Encyclopedia of Bacterial and Archaeal Type Strains, Phase III: the genomes of soil and plant-associated and newly described type strains.</title>
        <authorList>
            <person name="Whitman W.B."/>
            <person name="Woyke T."/>
            <person name="Klenk H.P."/>
            <person name="Zhou Y."/>
            <person name="Lilburn T.G."/>
            <person name="Beck B.J."/>
            <person name="De Vos P."/>
            <person name="Vandamme P."/>
            <person name="Eisen J.A."/>
            <person name="Garrity G."/>
            <person name="Hugenholtz P."/>
            <person name="Kyrpides N.C."/>
        </authorList>
    </citation>
    <scope>NUCLEOTIDE SEQUENCE [LARGE SCALE GENOMIC DNA]</scope>
    <source>
        <strain evidence="1 2">CGMCC 1.10136</strain>
    </source>
</reference>
<gene>
    <name evidence="1" type="ORF">IP93_02936</name>
</gene>
<dbReference type="EMBL" id="VLKP01000016">
    <property type="protein sequence ID" value="TWI06713.1"/>
    <property type="molecule type" value="Genomic_DNA"/>
</dbReference>
<protein>
    <submittedName>
        <fullName evidence="1">Uncharacterized protein</fullName>
    </submittedName>
</protein>
<keyword evidence="2" id="KW-1185">Reference proteome</keyword>
<proteinExistence type="predicted"/>
<evidence type="ECO:0000313" key="2">
    <source>
        <dbReference type="Proteomes" id="UP000316471"/>
    </source>
</evidence>
<name>A0A562LGH9_9GAMM</name>
<accession>A0A562LGH9</accession>
<evidence type="ECO:0000313" key="1">
    <source>
        <dbReference type="EMBL" id="TWI06713.1"/>
    </source>
</evidence>
<dbReference type="Proteomes" id="UP000316471">
    <property type="component" value="Unassembled WGS sequence"/>
</dbReference>
<organism evidence="1 2">
    <name type="scientific">Aerolutibacter ruishenii</name>
    <dbReference type="NCBI Taxonomy" id="686800"/>
    <lineage>
        <taxon>Bacteria</taxon>
        <taxon>Pseudomonadati</taxon>
        <taxon>Pseudomonadota</taxon>
        <taxon>Gammaproteobacteria</taxon>
        <taxon>Lysobacterales</taxon>
        <taxon>Lysobacteraceae</taxon>
        <taxon>Aerolutibacter</taxon>
    </lineage>
</organism>